<dbReference type="OrthoDB" id="480426at2"/>
<evidence type="ECO:0000259" key="1">
    <source>
        <dbReference type="Pfam" id="PF13946"/>
    </source>
</evidence>
<dbReference type="InterPro" id="IPR025282">
    <property type="entry name" value="DUF4214"/>
</dbReference>
<name>A0A1I1LA74_9BURK</name>
<dbReference type="Proteomes" id="UP000198639">
    <property type="component" value="Unassembled WGS sequence"/>
</dbReference>
<protein>
    <recommendedName>
        <fullName evidence="1">DUF4214 domain-containing protein</fullName>
    </recommendedName>
</protein>
<dbReference type="PRINTS" id="PR00313">
    <property type="entry name" value="CABNDNGRPT"/>
</dbReference>
<proteinExistence type="predicted"/>
<dbReference type="AlphaFoldDB" id="A0A1I1LA74"/>
<dbReference type="InterPro" id="IPR038255">
    <property type="entry name" value="PBS_linker_sf"/>
</dbReference>
<evidence type="ECO:0000313" key="2">
    <source>
        <dbReference type="EMBL" id="SFC69919.1"/>
    </source>
</evidence>
<sequence length="463" mass="46748">MDIHTEAVQKLYVTYFSRPADAPGLVFWVKAVAAANNDIAALSAAFAASQEYRDMYVGKSDAEIVDTIYHNLFGRPAEAAALQFWSKALASKAMTIDNAVLTISAAARSDDAVVFGNKVIAADAFSSALDTTQKIAGYAGSRANIAAKTWLSDVTTNASLTNATTPVALVDAVSTVVQAGSAPVVPEVLTVGTDNIFGSAGDDIFMASVDATPDSAWNTLGANDRLDGGTGQDTLQLAAFTRVDDALLANIRNIEILELHGGGAVELKTADLVGLKLVDGLAATGVLTIAADAGVTIKGGAGNDMLTARGAGAILFGGAGDDVLKLSGPAGLALLTGGTGNDLFDVGAVTLANGGVAATVTDFAKGDRIAFAGGLVTSFVSAKVTLSSDASFDAYLGQALRVADAASVGSGLAWFQYKGDTFVVQDVNGNGTYDGGADIVVKLVGLVGLDTAAVSAGGVLTFS</sequence>
<dbReference type="InterPro" id="IPR011049">
    <property type="entry name" value="Serralysin-like_metalloprot_C"/>
</dbReference>
<dbReference type="RefSeq" id="WP_091874319.1">
    <property type="nucleotide sequence ID" value="NZ_FOLD01000009.1"/>
</dbReference>
<dbReference type="SUPFAM" id="SSF51120">
    <property type="entry name" value="beta-Roll"/>
    <property type="match status" value="1"/>
</dbReference>
<dbReference type="STRING" id="1164594.SAMN05216204_10919"/>
<dbReference type="Pfam" id="PF13946">
    <property type="entry name" value="DUF4214"/>
    <property type="match status" value="1"/>
</dbReference>
<keyword evidence="3" id="KW-1185">Reference proteome</keyword>
<evidence type="ECO:0000313" key="3">
    <source>
        <dbReference type="Proteomes" id="UP000198639"/>
    </source>
</evidence>
<dbReference type="Gene3D" id="2.150.10.10">
    <property type="entry name" value="Serralysin-like metalloprotease, C-terminal"/>
    <property type="match status" value="1"/>
</dbReference>
<organism evidence="2 3">
    <name type="scientific">Massilia yuzhufengensis</name>
    <dbReference type="NCBI Taxonomy" id="1164594"/>
    <lineage>
        <taxon>Bacteria</taxon>
        <taxon>Pseudomonadati</taxon>
        <taxon>Pseudomonadota</taxon>
        <taxon>Betaproteobacteria</taxon>
        <taxon>Burkholderiales</taxon>
        <taxon>Oxalobacteraceae</taxon>
        <taxon>Telluria group</taxon>
        <taxon>Massilia</taxon>
    </lineage>
</organism>
<reference evidence="3" key="1">
    <citation type="submission" date="2016-10" db="EMBL/GenBank/DDBJ databases">
        <authorList>
            <person name="Varghese N."/>
            <person name="Submissions S."/>
        </authorList>
    </citation>
    <scope>NUCLEOTIDE SEQUENCE [LARGE SCALE GENOMIC DNA]</scope>
    <source>
        <strain evidence="3">CGMCC 1.12041</strain>
    </source>
</reference>
<dbReference type="EMBL" id="FOLD01000009">
    <property type="protein sequence ID" value="SFC69919.1"/>
    <property type="molecule type" value="Genomic_DNA"/>
</dbReference>
<gene>
    <name evidence="2" type="ORF">SAMN05216204_10919</name>
</gene>
<accession>A0A1I1LA74</accession>
<feature type="domain" description="DUF4214" evidence="1">
    <location>
        <begin position="45"/>
        <end position="106"/>
    </location>
</feature>
<dbReference type="Gene3D" id="1.10.3130.20">
    <property type="entry name" value="Phycobilisome linker domain"/>
    <property type="match status" value="1"/>
</dbReference>